<name>A0A937FI82_9CLOT</name>
<sequence>MYNFFNKRLFKILCFSLITFLISATFVLPANAISTPSIYYSIEQSPIHVGDNFIINVNAKSVQNLFGASIDLYYDKSYIQVSNITVGDIFSNGNSTYGNPIIDTANGKISFYSTLIGNVPGLNITDGTLFKIYCKALKNGAINLSTINGGSSSQNINTMQIKLSDSSGSKVSFSSTSLNLNILSPTGISRLGGADRYGTSTAISREGWPSGSNNVVLAYAYDFPDALAAVPLAYSLNAPILLVDLNSIPSSVQYEIERLHPQNIYILGSTGVISSNVENSLKTKYKVFRFGGSDRFKTSIAIAQQVIKGSSSKTAILTTAFDFPDALSISPTAALLGYPILFTTPNTLEPSIQSFIVNNGINKIIIPGGPGAVSLNVENQLKRLSITVIRLGGSDRFSTCLSILNYYKNTFSLGNVVTTGLDFPDALTGGVLAAKKRLPVILTSGNSIDSNIMNFVKRDGTSDLYVLGSSGLLSDDFINNIKLNQ</sequence>
<comment type="caution">
    <text evidence="2">The sequence shown here is derived from an EMBL/GenBank/DDBJ whole genome shotgun (WGS) entry which is preliminary data.</text>
</comment>
<dbReference type="InterPro" id="IPR051922">
    <property type="entry name" value="Bact_Sporulation_Assoc"/>
</dbReference>
<reference evidence="2" key="1">
    <citation type="submission" date="2021-01" db="EMBL/GenBank/DDBJ databases">
        <title>Genome public.</title>
        <authorList>
            <person name="Liu C."/>
            <person name="Sun Q."/>
        </authorList>
    </citation>
    <scope>NUCLEOTIDE SEQUENCE</scope>
    <source>
        <strain evidence="2">YIM B02565</strain>
    </source>
</reference>
<gene>
    <name evidence="2" type="ORF">JK634_19210</name>
</gene>
<dbReference type="PANTHER" id="PTHR30032:SF8">
    <property type="entry name" value="GERMINATION-SPECIFIC N-ACETYLMURAMOYL-L-ALANINE AMIDASE"/>
    <property type="match status" value="1"/>
</dbReference>
<evidence type="ECO:0000313" key="3">
    <source>
        <dbReference type="Proteomes" id="UP000623681"/>
    </source>
</evidence>
<feature type="domain" description="Cohesin" evidence="1">
    <location>
        <begin position="48"/>
        <end position="162"/>
    </location>
</feature>
<keyword evidence="3" id="KW-1185">Reference proteome</keyword>
<dbReference type="RefSeq" id="WP_202769381.1">
    <property type="nucleotide sequence ID" value="NZ_JAESWA010000029.1"/>
</dbReference>
<evidence type="ECO:0000313" key="2">
    <source>
        <dbReference type="EMBL" id="MBL4933919.1"/>
    </source>
</evidence>
<dbReference type="PANTHER" id="PTHR30032">
    <property type="entry name" value="N-ACETYLMURAMOYL-L-ALANINE AMIDASE-RELATED"/>
    <property type="match status" value="1"/>
</dbReference>
<dbReference type="InterPro" id="IPR008965">
    <property type="entry name" value="CBM2/CBM3_carb-bd_dom_sf"/>
</dbReference>
<dbReference type="Proteomes" id="UP000623681">
    <property type="component" value="Unassembled WGS sequence"/>
</dbReference>
<dbReference type="InterPro" id="IPR007253">
    <property type="entry name" value="Cell_wall-bd_2"/>
</dbReference>
<dbReference type="EMBL" id="JAESWA010000029">
    <property type="protein sequence ID" value="MBL4933919.1"/>
    <property type="molecule type" value="Genomic_DNA"/>
</dbReference>
<protein>
    <submittedName>
        <fullName evidence="2">Cell wall-binding repeat-containing protein</fullName>
    </submittedName>
</protein>
<dbReference type="SUPFAM" id="SSF49384">
    <property type="entry name" value="Carbohydrate-binding domain"/>
    <property type="match status" value="1"/>
</dbReference>
<dbReference type="Gene3D" id="2.60.40.680">
    <property type="match status" value="1"/>
</dbReference>
<dbReference type="GO" id="GO:0000272">
    <property type="term" value="P:polysaccharide catabolic process"/>
    <property type="evidence" value="ECO:0007669"/>
    <property type="project" value="InterPro"/>
</dbReference>
<dbReference type="Pfam" id="PF04122">
    <property type="entry name" value="CW_binding_2"/>
    <property type="match status" value="3"/>
</dbReference>
<organism evidence="2 3">
    <name type="scientific">Clostridium paridis</name>
    <dbReference type="NCBI Taxonomy" id="2803863"/>
    <lineage>
        <taxon>Bacteria</taxon>
        <taxon>Bacillati</taxon>
        <taxon>Bacillota</taxon>
        <taxon>Clostridia</taxon>
        <taxon>Eubacteriales</taxon>
        <taxon>Clostridiaceae</taxon>
        <taxon>Clostridium</taxon>
    </lineage>
</organism>
<proteinExistence type="predicted"/>
<evidence type="ECO:0000259" key="1">
    <source>
        <dbReference type="Pfam" id="PF00963"/>
    </source>
</evidence>
<dbReference type="InterPro" id="IPR002102">
    <property type="entry name" value="Cohesin_dom"/>
</dbReference>
<dbReference type="Gene3D" id="3.40.50.12090">
    <property type="match status" value="2"/>
</dbReference>
<dbReference type="CDD" id="cd08547">
    <property type="entry name" value="Type_II_cohesin"/>
    <property type="match status" value="1"/>
</dbReference>
<dbReference type="GO" id="GO:0030246">
    <property type="term" value="F:carbohydrate binding"/>
    <property type="evidence" value="ECO:0007669"/>
    <property type="project" value="InterPro"/>
</dbReference>
<dbReference type="AlphaFoldDB" id="A0A937FI82"/>
<accession>A0A937FI82</accession>
<dbReference type="Pfam" id="PF00963">
    <property type="entry name" value="Cohesin"/>
    <property type="match status" value="1"/>
</dbReference>